<feature type="domain" description="EF-hand" evidence="4">
    <location>
        <begin position="564"/>
        <end position="599"/>
    </location>
</feature>
<accession>A0ABK0LA23</accession>
<gene>
    <name evidence="5" type="primary">Spata32</name>
</gene>
<dbReference type="InterPro" id="IPR029297">
    <property type="entry name" value="SPATA32"/>
</dbReference>
<dbReference type="InterPro" id="IPR002048">
    <property type="entry name" value="EF_hand_dom"/>
</dbReference>
<keyword evidence="6" id="KW-1185">Reference proteome</keyword>
<dbReference type="RGD" id="1359156">
    <property type="gene designation" value="Spata32"/>
</dbReference>
<evidence type="ECO:0000256" key="3">
    <source>
        <dbReference type="SAM" id="MobiDB-lite"/>
    </source>
</evidence>
<evidence type="ECO:0000256" key="2">
    <source>
        <dbReference type="ARBA" id="ARBA00022837"/>
    </source>
</evidence>
<keyword evidence="1" id="KW-0479">Metal-binding</keyword>
<reference evidence="5" key="1">
    <citation type="submission" date="2024-01" db="EMBL/GenBank/DDBJ databases">
        <title>GRCr8: a new rat reference genome assembly contstructed from accurate long reads and long range scaffolding.</title>
        <authorList>
            <person name="Doris P.A."/>
            <person name="Kalbfleisch T."/>
            <person name="Li K."/>
            <person name="Howe K."/>
            <person name="Wood J."/>
        </authorList>
    </citation>
    <scope>NUCLEOTIDE SEQUENCE [LARGE SCALE GENOMIC DNA]</scope>
    <source>
        <strain evidence="5">Brown Norway</strain>
    </source>
</reference>
<dbReference type="Gene3D" id="1.10.238.10">
    <property type="entry name" value="EF-hand"/>
    <property type="match status" value="1"/>
</dbReference>
<dbReference type="Ensembl" id="ENSRNOT00000153869.1">
    <property type="protein sequence ID" value="ENSRNOP00000102025.1"/>
    <property type="gene ID" value="ENSRNOG00000003275.7"/>
</dbReference>
<evidence type="ECO:0000313" key="5">
    <source>
        <dbReference type="Ensembl" id="ENSRNOP00000102025.1"/>
    </source>
</evidence>
<reference evidence="5" key="3">
    <citation type="submission" date="2025-09" db="UniProtKB">
        <authorList>
            <consortium name="Ensembl"/>
        </authorList>
    </citation>
    <scope>IDENTIFICATION</scope>
    <source>
        <strain evidence="5">Brown Norway</strain>
    </source>
</reference>
<dbReference type="PROSITE" id="PS50222">
    <property type="entry name" value="EF_HAND_2"/>
    <property type="match status" value="1"/>
</dbReference>
<name>A0ABK0LA23_RAT</name>
<reference evidence="5" key="2">
    <citation type="submission" date="2025-08" db="UniProtKB">
        <authorList>
            <consortium name="Ensembl"/>
        </authorList>
    </citation>
    <scope>IDENTIFICATION</scope>
    <source>
        <strain evidence="5">Brown Norway</strain>
    </source>
</reference>
<dbReference type="PANTHER" id="PTHR37338">
    <property type="entry name" value="SPERMATOGENESIS-ASSOCIATED PROTEIN 32"/>
    <property type="match status" value="1"/>
</dbReference>
<keyword evidence="2" id="KW-0106">Calcium</keyword>
<organism evidence="5 6">
    <name type="scientific">Rattus norvegicus</name>
    <name type="common">Rat</name>
    <dbReference type="NCBI Taxonomy" id="10116"/>
    <lineage>
        <taxon>Eukaryota</taxon>
        <taxon>Metazoa</taxon>
        <taxon>Chordata</taxon>
        <taxon>Craniata</taxon>
        <taxon>Vertebrata</taxon>
        <taxon>Euteleostomi</taxon>
        <taxon>Mammalia</taxon>
        <taxon>Eutheria</taxon>
        <taxon>Euarchontoglires</taxon>
        <taxon>Glires</taxon>
        <taxon>Rodentia</taxon>
        <taxon>Myomorpha</taxon>
        <taxon>Muroidea</taxon>
        <taxon>Muridae</taxon>
        <taxon>Murinae</taxon>
        <taxon>Rattus</taxon>
    </lineage>
</organism>
<dbReference type="PROSITE" id="PS00018">
    <property type="entry name" value="EF_HAND_1"/>
    <property type="match status" value="1"/>
</dbReference>
<feature type="compositionally biased region" description="Basic and acidic residues" evidence="3">
    <location>
        <begin position="147"/>
        <end position="156"/>
    </location>
</feature>
<feature type="compositionally biased region" description="Polar residues" evidence="3">
    <location>
        <begin position="468"/>
        <end position="478"/>
    </location>
</feature>
<evidence type="ECO:0000313" key="6">
    <source>
        <dbReference type="Proteomes" id="UP000002494"/>
    </source>
</evidence>
<proteinExistence type="predicted"/>
<dbReference type="SUPFAM" id="SSF47473">
    <property type="entry name" value="EF-hand"/>
    <property type="match status" value="1"/>
</dbReference>
<protein>
    <submittedName>
        <fullName evidence="5">Spermatogenesis associated 32</fullName>
    </submittedName>
</protein>
<dbReference type="InterPro" id="IPR011992">
    <property type="entry name" value="EF-hand-dom_pair"/>
</dbReference>
<dbReference type="PANTHER" id="PTHR37338:SF1">
    <property type="entry name" value="SPERMATOGENESIS-ASSOCIATED PROTEIN 32"/>
    <property type="match status" value="1"/>
</dbReference>
<dbReference type="Pfam" id="PF15310">
    <property type="entry name" value="VAD1-2"/>
    <property type="match status" value="1"/>
</dbReference>
<feature type="region of interest" description="Disordered" evidence="3">
    <location>
        <begin position="147"/>
        <end position="179"/>
    </location>
</feature>
<dbReference type="GeneTree" id="ENSGT00390000006879"/>
<dbReference type="Pfam" id="PF13833">
    <property type="entry name" value="EF-hand_8"/>
    <property type="match status" value="1"/>
</dbReference>
<feature type="compositionally biased region" description="Basic and acidic residues" evidence="3">
    <location>
        <begin position="485"/>
        <end position="498"/>
    </location>
</feature>
<evidence type="ECO:0000256" key="1">
    <source>
        <dbReference type="ARBA" id="ARBA00022723"/>
    </source>
</evidence>
<dbReference type="CDD" id="cd00051">
    <property type="entry name" value="EFh"/>
    <property type="match status" value="1"/>
</dbReference>
<dbReference type="InterPro" id="IPR018247">
    <property type="entry name" value="EF_Hand_1_Ca_BS"/>
</dbReference>
<feature type="region of interest" description="Disordered" evidence="3">
    <location>
        <begin position="67"/>
        <end position="118"/>
    </location>
</feature>
<dbReference type="Proteomes" id="UP000002494">
    <property type="component" value="Chromosome 10"/>
</dbReference>
<feature type="compositionally biased region" description="Basic and acidic residues" evidence="3">
    <location>
        <begin position="458"/>
        <end position="467"/>
    </location>
</feature>
<feature type="region of interest" description="Disordered" evidence="3">
    <location>
        <begin position="458"/>
        <end position="522"/>
    </location>
</feature>
<evidence type="ECO:0000259" key="4">
    <source>
        <dbReference type="PROSITE" id="PS50222"/>
    </source>
</evidence>
<sequence>MQRLCVQMRPGLYPPRTAVYIPGLLRSGQLPAPSLGPGELAARPPRHKRSSRVPTHILGMNLQVSCKSPGRNVTEATASQAPAPPSSSAPLHPASQRAHWRRRGSRHQPAPRLPDRASVSMGVTGFSAFPCCGKNSVNIVERKNDDYHHHHHPLEDNKDEDNEMGTELSSMKPPPKVDPDPVPHLEDMVTELTSTPIPETENPEQQNYRIESIKPYEEELTTTNTFKPRGFNVNSTNKEEEEVVCGHFRSTPVQTSKHLFWSNKLIQASEHSLQTALEKHHKSPGEKKSISIAQVYTECTQRPSSTQVSRTPTPTALGLADLINFASSLAVASSSNMALPNLGTMIKGTSEKAQNTSLDFCQPIQSIKFTQATQITQISSEKQDEPPEVMAHKSWTQETRNVACSYLDINESGLKKATIQGEVKFVQAPATSPELQEDKDEPPQKPRNILMRDAFEEQAGRVQKERTQLQTGQPSQSGLGAAVPTKEETILRSKEFKNPSETAHPYWPGPDDGSQSSTNDSLLPLTPRQLTAFQDIFKLFSCSPTGTVDMHSMKVALRNVGIQLGPQEMCEALRLADLDGDGIVSFKDFLGVLTDNHRLAQCMSEGLS</sequence>